<dbReference type="InterPro" id="IPR001245">
    <property type="entry name" value="Ser-Thr/Tyr_kinase_cat_dom"/>
</dbReference>
<sequence>MFRRETEVLFLAAMRCHNVCKVYGTTIKDGKLCIVMRLYRQSLQDLIQQQPRRSLGAKLVKKYAAEICKAVAELHEQNIVLQDLKPANILLDDLDHCVVADFGISKILQENSLHMPSNVQGTFNYMSPEAFDPERFCGISSKADSWSFACTLIEMISGDRPWQDVKMAKIISCVLEGAIPPLPSGLPPAIHRMLLACFSYEPSSRPTFADM</sequence>
<evidence type="ECO:0000313" key="2">
    <source>
        <dbReference type="EMBL" id="EKX49382.1"/>
    </source>
</evidence>
<reference evidence="2 4" key="1">
    <citation type="journal article" date="2012" name="Nature">
        <title>Algal genomes reveal evolutionary mosaicism and the fate of nucleomorphs.</title>
        <authorList>
            <consortium name="DOE Joint Genome Institute"/>
            <person name="Curtis B.A."/>
            <person name="Tanifuji G."/>
            <person name="Burki F."/>
            <person name="Gruber A."/>
            <person name="Irimia M."/>
            <person name="Maruyama S."/>
            <person name="Arias M.C."/>
            <person name="Ball S.G."/>
            <person name="Gile G.H."/>
            <person name="Hirakawa Y."/>
            <person name="Hopkins J.F."/>
            <person name="Kuo A."/>
            <person name="Rensing S.A."/>
            <person name="Schmutz J."/>
            <person name="Symeonidi A."/>
            <person name="Elias M."/>
            <person name="Eveleigh R.J."/>
            <person name="Herman E.K."/>
            <person name="Klute M.J."/>
            <person name="Nakayama T."/>
            <person name="Obornik M."/>
            <person name="Reyes-Prieto A."/>
            <person name="Armbrust E.V."/>
            <person name="Aves S.J."/>
            <person name="Beiko R.G."/>
            <person name="Coutinho P."/>
            <person name="Dacks J.B."/>
            <person name="Durnford D.G."/>
            <person name="Fast N.M."/>
            <person name="Green B.R."/>
            <person name="Grisdale C.J."/>
            <person name="Hempel F."/>
            <person name="Henrissat B."/>
            <person name="Hoppner M.P."/>
            <person name="Ishida K."/>
            <person name="Kim E."/>
            <person name="Koreny L."/>
            <person name="Kroth P.G."/>
            <person name="Liu Y."/>
            <person name="Malik S.B."/>
            <person name="Maier U.G."/>
            <person name="McRose D."/>
            <person name="Mock T."/>
            <person name="Neilson J.A."/>
            <person name="Onodera N.T."/>
            <person name="Poole A.M."/>
            <person name="Pritham E.J."/>
            <person name="Richards T.A."/>
            <person name="Rocap G."/>
            <person name="Roy S.W."/>
            <person name="Sarai C."/>
            <person name="Schaack S."/>
            <person name="Shirato S."/>
            <person name="Slamovits C.H."/>
            <person name="Spencer D.F."/>
            <person name="Suzuki S."/>
            <person name="Worden A.Z."/>
            <person name="Zauner S."/>
            <person name="Barry K."/>
            <person name="Bell C."/>
            <person name="Bharti A.K."/>
            <person name="Crow J.A."/>
            <person name="Grimwood J."/>
            <person name="Kramer R."/>
            <person name="Lindquist E."/>
            <person name="Lucas S."/>
            <person name="Salamov A."/>
            <person name="McFadden G.I."/>
            <person name="Lane C.E."/>
            <person name="Keeling P.J."/>
            <person name="Gray M.W."/>
            <person name="Grigoriev I.V."/>
            <person name="Archibald J.M."/>
        </authorList>
    </citation>
    <scope>NUCLEOTIDE SEQUENCE</scope>
    <source>
        <strain evidence="2 4">CCMP2712</strain>
    </source>
</reference>
<dbReference type="SMART" id="SM00220">
    <property type="entry name" value="S_TKc"/>
    <property type="match status" value="1"/>
</dbReference>
<dbReference type="GeneID" id="17306024"/>
<dbReference type="EMBL" id="JH992982">
    <property type="protein sequence ID" value="EKX49382.1"/>
    <property type="molecule type" value="Genomic_DNA"/>
</dbReference>
<dbReference type="PANTHER" id="PTHR47209:SF1">
    <property type="entry name" value="OS06G0639500 PROTEIN"/>
    <property type="match status" value="1"/>
</dbReference>
<dbReference type="EnsemblProtists" id="EKX49382">
    <property type="protein sequence ID" value="EKX49382"/>
    <property type="gene ID" value="GUITHDRAFT_67940"/>
</dbReference>
<reference evidence="3" key="3">
    <citation type="submission" date="2015-06" db="UniProtKB">
        <authorList>
            <consortium name="EnsemblProtists"/>
        </authorList>
    </citation>
    <scope>IDENTIFICATION</scope>
</reference>
<dbReference type="KEGG" id="gtt:GUITHDRAFT_67940"/>
<dbReference type="STRING" id="905079.L1JLX9"/>
<dbReference type="OMA" id="ICWELEC"/>
<dbReference type="RefSeq" id="XP_005836362.1">
    <property type="nucleotide sequence ID" value="XM_005836305.1"/>
</dbReference>
<protein>
    <recommendedName>
        <fullName evidence="1">Protein kinase domain-containing protein</fullName>
    </recommendedName>
</protein>
<dbReference type="GO" id="GO:0005524">
    <property type="term" value="F:ATP binding"/>
    <property type="evidence" value="ECO:0007669"/>
    <property type="project" value="InterPro"/>
</dbReference>
<dbReference type="PANTHER" id="PTHR47209">
    <property type="entry name" value="OS06G0639500 PROTEIN"/>
    <property type="match status" value="1"/>
</dbReference>
<dbReference type="AlphaFoldDB" id="L1JLX9"/>
<feature type="domain" description="Protein kinase" evidence="1">
    <location>
        <begin position="1"/>
        <end position="211"/>
    </location>
</feature>
<name>L1JLX9_GUITC</name>
<dbReference type="Gene3D" id="1.10.510.10">
    <property type="entry name" value="Transferase(Phosphotransferase) domain 1"/>
    <property type="match status" value="1"/>
</dbReference>
<accession>L1JLX9</accession>
<evidence type="ECO:0000313" key="3">
    <source>
        <dbReference type="EnsemblProtists" id="EKX49382"/>
    </source>
</evidence>
<feature type="non-terminal residue" evidence="2">
    <location>
        <position position="211"/>
    </location>
</feature>
<dbReference type="Proteomes" id="UP000011087">
    <property type="component" value="Unassembled WGS sequence"/>
</dbReference>
<dbReference type="InterPro" id="IPR053293">
    <property type="entry name" value="OCM_Kinase"/>
</dbReference>
<reference evidence="4" key="2">
    <citation type="submission" date="2012-11" db="EMBL/GenBank/DDBJ databases">
        <authorList>
            <person name="Kuo A."/>
            <person name="Curtis B.A."/>
            <person name="Tanifuji G."/>
            <person name="Burki F."/>
            <person name="Gruber A."/>
            <person name="Irimia M."/>
            <person name="Maruyama S."/>
            <person name="Arias M.C."/>
            <person name="Ball S.G."/>
            <person name="Gile G.H."/>
            <person name="Hirakawa Y."/>
            <person name="Hopkins J.F."/>
            <person name="Rensing S.A."/>
            <person name="Schmutz J."/>
            <person name="Symeonidi A."/>
            <person name="Elias M."/>
            <person name="Eveleigh R.J."/>
            <person name="Herman E.K."/>
            <person name="Klute M.J."/>
            <person name="Nakayama T."/>
            <person name="Obornik M."/>
            <person name="Reyes-Prieto A."/>
            <person name="Armbrust E.V."/>
            <person name="Aves S.J."/>
            <person name="Beiko R.G."/>
            <person name="Coutinho P."/>
            <person name="Dacks J.B."/>
            <person name="Durnford D.G."/>
            <person name="Fast N.M."/>
            <person name="Green B.R."/>
            <person name="Grisdale C."/>
            <person name="Hempe F."/>
            <person name="Henrissat B."/>
            <person name="Hoppner M.P."/>
            <person name="Ishida K.-I."/>
            <person name="Kim E."/>
            <person name="Koreny L."/>
            <person name="Kroth P.G."/>
            <person name="Liu Y."/>
            <person name="Malik S.-B."/>
            <person name="Maier U.G."/>
            <person name="McRose D."/>
            <person name="Mock T."/>
            <person name="Neilson J.A."/>
            <person name="Onodera N.T."/>
            <person name="Poole A.M."/>
            <person name="Pritham E.J."/>
            <person name="Richards T.A."/>
            <person name="Rocap G."/>
            <person name="Roy S.W."/>
            <person name="Sarai C."/>
            <person name="Schaack S."/>
            <person name="Shirato S."/>
            <person name="Slamovits C.H."/>
            <person name="Spencer D.F."/>
            <person name="Suzuki S."/>
            <person name="Worden A.Z."/>
            <person name="Zauner S."/>
            <person name="Barry K."/>
            <person name="Bell C."/>
            <person name="Bharti A.K."/>
            <person name="Crow J.A."/>
            <person name="Grimwood J."/>
            <person name="Kramer R."/>
            <person name="Lindquist E."/>
            <person name="Lucas S."/>
            <person name="Salamov A."/>
            <person name="McFadden G.I."/>
            <person name="Lane C.E."/>
            <person name="Keeling P.J."/>
            <person name="Gray M.W."/>
            <person name="Grigoriev I.V."/>
            <person name="Archibald J.M."/>
        </authorList>
    </citation>
    <scope>NUCLEOTIDE SEQUENCE</scope>
    <source>
        <strain evidence="4">CCMP2712</strain>
    </source>
</reference>
<evidence type="ECO:0000313" key="4">
    <source>
        <dbReference type="Proteomes" id="UP000011087"/>
    </source>
</evidence>
<dbReference type="PaxDb" id="55529-EKX49382"/>
<dbReference type="GO" id="GO:0004672">
    <property type="term" value="F:protein kinase activity"/>
    <property type="evidence" value="ECO:0007669"/>
    <property type="project" value="InterPro"/>
</dbReference>
<gene>
    <name evidence="2" type="ORF">GUITHDRAFT_67940</name>
</gene>
<dbReference type="InterPro" id="IPR000719">
    <property type="entry name" value="Prot_kinase_dom"/>
</dbReference>
<dbReference type="eggNOG" id="KOG0198">
    <property type="taxonomic scope" value="Eukaryota"/>
</dbReference>
<keyword evidence="4" id="KW-1185">Reference proteome</keyword>
<dbReference type="SUPFAM" id="SSF56112">
    <property type="entry name" value="Protein kinase-like (PK-like)"/>
    <property type="match status" value="1"/>
</dbReference>
<evidence type="ECO:0000259" key="1">
    <source>
        <dbReference type="PROSITE" id="PS50011"/>
    </source>
</evidence>
<dbReference type="InterPro" id="IPR011009">
    <property type="entry name" value="Kinase-like_dom_sf"/>
</dbReference>
<dbReference type="OrthoDB" id="552305at2759"/>
<proteinExistence type="predicted"/>
<dbReference type="PROSITE" id="PS50011">
    <property type="entry name" value="PROTEIN_KINASE_DOM"/>
    <property type="match status" value="1"/>
</dbReference>
<dbReference type="Pfam" id="PF07714">
    <property type="entry name" value="PK_Tyr_Ser-Thr"/>
    <property type="match status" value="1"/>
</dbReference>
<dbReference type="HOGENOM" id="CLU_000288_63_23_1"/>
<organism evidence="2">
    <name type="scientific">Guillardia theta (strain CCMP2712)</name>
    <name type="common">Cryptophyte</name>
    <dbReference type="NCBI Taxonomy" id="905079"/>
    <lineage>
        <taxon>Eukaryota</taxon>
        <taxon>Cryptophyceae</taxon>
        <taxon>Pyrenomonadales</taxon>
        <taxon>Geminigeraceae</taxon>
        <taxon>Guillardia</taxon>
    </lineage>
</organism>